<comment type="caution">
    <text evidence="2">The sequence shown here is derived from an EMBL/GenBank/DDBJ whole genome shotgun (WGS) entry which is preliminary data.</text>
</comment>
<dbReference type="Proteomes" id="UP000292003">
    <property type="component" value="Unassembled WGS sequence"/>
</dbReference>
<dbReference type="RefSeq" id="WP_130476781.1">
    <property type="nucleotide sequence ID" value="NZ_SFCC01000009.1"/>
</dbReference>
<accession>A0A4Q7J7M1</accession>
<dbReference type="EMBL" id="SFCC01000009">
    <property type="protein sequence ID" value="RZQ62353.1"/>
    <property type="molecule type" value="Genomic_DNA"/>
</dbReference>
<dbReference type="OrthoDB" id="8478129at2"/>
<gene>
    <name evidence="2" type="ORF">EWH70_18955</name>
</gene>
<organism evidence="2 3">
    <name type="scientific">Amycolatopsis suaedae</name>
    <dbReference type="NCBI Taxonomy" id="2510978"/>
    <lineage>
        <taxon>Bacteria</taxon>
        <taxon>Bacillati</taxon>
        <taxon>Actinomycetota</taxon>
        <taxon>Actinomycetes</taxon>
        <taxon>Pseudonocardiales</taxon>
        <taxon>Pseudonocardiaceae</taxon>
        <taxon>Amycolatopsis</taxon>
    </lineage>
</organism>
<dbReference type="SUPFAM" id="SSF109604">
    <property type="entry name" value="HD-domain/PDEase-like"/>
    <property type="match status" value="1"/>
</dbReference>
<evidence type="ECO:0000313" key="2">
    <source>
        <dbReference type="EMBL" id="RZQ62353.1"/>
    </source>
</evidence>
<dbReference type="Gene3D" id="1.10.3210.10">
    <property type="entry name" value="Hypothetical protein af1432"/>
    <property type="match status" value="1"/>
</dbReference>
<name>A0A4Q7J7M1_9PSEU</name>
<proteinExistence type="predicted"/>
<feature type="domain" description="HD" evidence="1">
    <location>
        <begin position="29"/>
        <end position="119"/>
    </location>
</feature>
<dbReference type="PANTHER" id="PTHR35569:SF1">
    <property type="entry name" value="CYANAMIDE HYDRATASE DDI2-RELATED"/>
    <property type="match status" value="1"/>
</dbReference>
<protein>
    <submittedName>
        <fullName evidence="2">HD domain-containing protein</fullName>
    </submittedName>
</protein>
<dbReference type="PANTHER" id="PTHR35569">
    <property type="entry name" value="CYANAMIDE HYDRATASE DDI2-RELATED"/>
    <property type="match status" value="1"/>
</dbReference>
<reference evidence="2 3" key="1">
    <citation type="submission" date="2019-02" db="EMBL/GenBank/DDBJ databases">
        <title>Draft genome sequence of Amycolatopsis sp. 8-3EHSu isolated from roots of Suaeda maritima.</title>
        <authorList>
            <person name="Duangmal K."/>
            <person name="Chantavorakit T."/>
        </authorList>
    </citation>
    <scope>NUCLEOTIDE SEQUENCE [LARGE SCALE GENOMIC DNA]</scope>
    <source>
        <strain evidence="2 3">8-3EHSu</strain>
    </source>
</reference>
<evidence type="ECO:0000313" key="3">
    <source>
        <dbReference type="Proteomes" id="UP000292003"/>
    </source>
</evidence>
<sequence length="218" mass="23793">MTATLDLPRTPLARQAFDLAAAAEEPYLFNHGIRCYLFGRELARARGALPGEHYDDELVFLVCVLHDIGLTERAPSALRFEVAGADLAARLLEDNGITDHRVDVVWDAIALHTTAHVHESPVFRRRRVVEIGIAQAGIGFDLGGGAATLPPGYTELVHRRYPRLGGGRALTEAILAQALAEPGKAPPMTLAGEVLHQKHPALPYRTWADMVDANRWGD</sequence>
<dbReference type="AlphaFoldDB" id="A0A4Q7J7M1"/>
<keyword evidence="3" id="KW-1185">Reference proteome</keyword>
<dbReference type="InterPro" id="IPR006674">
    <property type="entry name" value="HD_domain"/>
</dbReference>
<evidence type="ECO:0000259" key="1">
    <source>
        <dbReference type="Pfam" id="PF01966"/>
    </source>
</evidence>
<dbReference type="Pfam" id="PF01966">
    <property type="entry name" value="HD"/>
    <property type="match status" value="1"/>
</dbReference>